<accession>R9TIQ5</accession>
<gene>
    <name evidence="3" type="ORF">VPFG_00266</name>
</gene>
<feature type="transmembrane region" description="Helical" evidence="2">
    <location>
        <begin position="50"/>
        <end position="71"/>
    </location>
</feature>
<reference evidence="3 4" key="1">
    <citation type="journal article" date="2014" name="Genome Biol. Evol.">
        <title>Composite Conserved Promoter-Terminator Motifs (PeSLs) that Mediate Modular Shuffling in the Diverse T4-Like Myoviruses.</title>
        <authorList>
            <person name="Comeau A.M."/>
            <person name="Arbiol C."/>
            <person name="Krisch H.M."/>
        </authorList>
    </citation>
    <scope>NUCLEOTIDE SEQUENCE [LARGE SCALE GENOMIC DNA]</scope>
</reference>
<keyword evidence="4" id="KW-1185">Reference proteome</keyword>
<dbReference type="KEGG" id="vg:15926719"/>
<evidence type="ECO:0000256" key="1">
    <source>
        <dbReference type="SAM" id="MobiDB-lite"/>
    </source>
</evidence>
<evidence type="ECO:0000313" key="3">
    <source>
        <dbReference type="EMBL" id="AGN30265.1"/>
    </source>
</evidence>
<keyword evidence="2" id="KW-1133">Transmembrane helix</keyword>
<feature type="region of interest" description="Disordered" evidence="1">
    <location>
        <begin position="1"/>
        <end position="22"/>
    </location>
</feature>
<sequence>MAIRPKFDNDRRDPPKCARFDDSEYAMPKKPKARVIKEDDVDSDKNTVKILLLLLALIAVVVLALKFAGVFRPVDVGDRYAYIENKGWTSASPMYEIVITDVNYSEQLVRYQYIGLNDVTREMSFRVLDTLYVSSDDVDMPVQRAEKSK</sequence>
<protein>
    <submittedName>
        <fullName evidence="3">Uncharacterized protein</fullName>
    </submittedName>
</protein>
<name>R9TIQ5_9CAUD</name>
<dbReference type="GeneID" id="15926719"/>
<dbReference type="EMBL" id="HQ317393">
    <property type="protein sequence ID" value="AGN30265.1"/>
    <property type="molecule type" value="Genomic_DNA"/>
</dbReference>
<keyword evidence="2" id="KW-0472">Membrane</keyword>
<dbReference type="Proteomes" id="UP000201461">
    <property type="component" value="Segment"/>
</dbReference>
<evidence type="ECO:0000313" key="4">
    <source>
        <dbReference type="Proteomes" id="UP000201461"/>
    </source>
</evidence>
<keyword evidence="2" id="KW-0812">Transmembrane</keyword>
<organism evidence="3 4">
    <name type="scientific">Vibrio phage nt-1</name>
    <dbReference type="NCBI Taxonomy" id="115992"/>
    <lineage>
        <taxon>Viruses</taxon>
        <taxon>Duplodnaviria</taxon>
        <taxon>Heunggongvirae</taxon>
        <taxon>Uroviricota</taxon>
        <taxon>Caudoviricetes</taxon>
        <taxon>Pantevenvirales</taxon>
        <taxon>Straboviridae</taxon>
        <taxon>Mylasvirus</taxon>
        <taxon>Mylasvirus persius</taxon>
    </lineage>
</organism>
<dbReference type="RefSeq" id="YP_008125414.1">
    <property type="nucleotide sequence ID" value="NC_021529.2"/>
</dbReference>
<proteinExistence type="predicted"/>
<evidence type="ECO:0000256" key="2">
    <source>
        <dbReference type="SAM" id="Phobius"/>
    </source>
</evidence>